<accession>A0ABS6GR33</accession>
<dbReference type="PANTHER" id="PTHR38448:SF1">
    <property type="entry name" value="YLBF FAMILY REGULATOR"/>
    <property type="match status" value="1"/>
</dbReference>
<evidence type="ECO:0000313" key="1">
    <source>
        <dbReference type="EMBL" id="MBU6081110.1"/>
    </source>
</evidence>
<reference evidence="1 2" key="1">
    <citation type="journal article" date="2011" name="Int. J. Syst. Evol. Microbiol.">
        <title>Allobacillus halotolerans gen. nov., sp. nov. isolated from shrimp paste.</title>
        <authorList>
            <person name="Sheu S.Y."/>
            <person name="Arun A.B."/>
            <person name="Jiang S.R."/>
            <person name="Young C.C."/>
            <person name="Chen W.M."/>
        </authorList>
    </citation>
    <scope>NUCLEOTIDE SEQUENCE [LARGE SCALE GENOMIC DNA]</scope>
    <source>
        <strain evidence="1 2">LMG 24826</strain>
    </source>
</reference>
<dbReference type="Pfam" id="PF06133">
    <property type="entry name" value="Com_YlbF"/>
    <property type="match status" value="1"/>
</dbReference>
<dbReference type="Gene3D" id="1.20.1500.10">
    <property type="entry name" value="YheA/YmcA-like"/>
    <property type="match status" value="1"/>
</dbReference>
<dbReference type="InterPro" id="IPR052767">
    <property type="entry name" value="Bact_com_dev_regulator"/>
</dbReference>
<organism evidence="1 2">
    <name type="scientific">Allobacillus halotolerans</name>
    <dbReference type="NCBI Taxonomy" id="570278"/>
    <lineage>
        <taxon>Bacteria</taxon>
        <taxon>Bacillati</taxon>
        <taxon>Bacillota</taxon>
        <taxon>Bacilli</taxon>
        <taxon>Bacillales</taxon>
        <taxon>Bacillaceae</taxon>
        <taxon>Allobacillus</taxon>
    </lineage>
</organism>
<gene>
    <name evidence="1" type="ORF">KQ486_08755</name>
</gene>
<sequence length="133" mass="15437">MAEYTRKQVIEEAQELAKKLSKIEEIDRFRQLEIKINENKKVQAHIAKIKALQKQAVNLQHYDKHGALEQVEAELDRYQKELDEIPIVQEFKDSQVVVNDILQRVTKTIADEVTNEIVGESDEDVHACEANRN</sequence>
<name>A0ABS6GR33_9BACI</name>
<evidence type="ECO:0000313" key="2">
    <source>
        <dbReference type="Proteomes" id="UP000812672"/>
    </source>
</evidence>
<proteinExistence type="predicted"/>
<keyword evidence="2" id="KW-1185">Reference proteome</keyword>
<dbReference type="Proteomes" id="UP000812672">
    <property type="component" value="Unassembled WGS sequence"/>
</dbReference>
<dbReference type="RefSeq" id="WP_144159185.1">
    <property type="nucleotide sequence ID" value="NZ_CAUPKR010000005.1"/>
</dbReference>
<dbReference type="InterPro" id="IPR016783">
    <property type="entry name" value="Biofilm_formation_YmcA"/>
</dbReference>
<dbReference type="PIRSF" id="PIRSF021287">
    <property type="entry name" value="Biofilm_formation_YmcA"/>
    <property type="match status" value="1"/>
</dbReference>
<dbReference type="SUPFAM" id="SSF158622">
    <property type="entry name" value="YheA/YmcA-like"/>
    <property type="match status" value="1"/>
</dbReference>
<dbReference type="EMBL" id="JAHLZF010000011">
    <property type="protein sequence ID" value="MBU6081110.1"/>
    <property type="molecule type" value="Genomic_DNA"/>
</dbReference>
<dbReference type="InterPro" id="IPR010368">
    <property type="entry name" value="Com_YlbF"/>
</dbReference>
<protein>
    <submittedName>
        <fullName evidence="1">YlbF family regulator</fullName>
    </submittedName>
</protein>
<comment type="caution">
    <text evidence="1">The sequence shown here is derived from an EMBL/GenBank/DDBJ whole genome shotgun (WGS) entry which is preliminary data.</text>
</comment>
<dbReference type="PANTHER" id="PTHR38448">
    <property type="entry name" value="REGULATORY PROTEIN YLBF-RELATED"/>
    <property type="match status" value="1"/>
</dbReference>
<dbReference type="InterPro" id="IPR023378">
    <property type="entry name" value="YheA/YmcA-like_dom_sf"/>
</dbReference>